<feature type="transmembrane region" description="Helical" evidence="13">
    <location>
        <begin position="413"/>
        <end position="435"/>
    </location>
</feature>
<dbReference type="InterPro" id="IPR008271">
    <property type="entry name" value="Ser/Thr_kinase_AS"/>
</dbReference>
<keyword evidence="10 13" id="KW-0472">Membrane</keyword>
<dbReference type="Gene3D" id="2.60.120.430">
    <property type="entry name" value="Galactose-binding lectin"/>
    <property type="match status" value="2"/>
</dbReference>
<protein>
    <recommendedName>
        <fullName evidence="15">Protein kinase domain-containing protein</fullName>
    </recommendedName>
</protein>
<dbReference type="CDD" id="cd14066">
    <property type="entry name" value="STKc_IRAK"/>
    <property type="match status" value="1"/>
</dbReference>
<keyword evidence="6 12" id="KW-0547">Nucleotide-binding</keyword>
<dbReference type="PANTHER" id="PTHR27003:SF59">
    <property type="entry name" value="PROTEIN KINASE DOMAIN-CONTAINING PROTEIN"/>
    <property type="match status" value="1"/>
</dbReference>
<evidence type="ECO:0000256" key="2">
    <source>
        <dbReference type="ARBA" id="ARBA00022527"/>
    </source>
</evidence>
<organism evidence="16 17">
    <name type="scientific">Nyssa sinensis</name>
    <dbReference type="NCBI Taxonomy" id="561372"/>
    <lineage>
        <taxon>Eukaryota</taxon>
        <taxon>Viridiplantae</taxon>
        <taxon>Streptophyta</taxon>
        <taxon>Embryophyta</taxon>
        <taxon>Tracheophyta</taxon>
        <taxon>Spermatophyta</taxon>
        <taxon>Magnoliopsida</taxon>
        <taxon>eudicotyledons</taxon>
        <taxon>Gunneridae</taxon>
        <taxon>Pentapetalae</taxon>
        <taxon>asterids</taxon>
        <taxon>Cornales</taxon>
        <taxon>Nyssaceae</taxon>
        <taxon>Nyssa</taxon>
    </lineage>
</organism>
<evidence type="ECO:0000256" key="7">
    <source>
        <dbReference type="ARBA" id="ARBA00022777"/>
    </source>
</evidence>
<keyword evidence="3" id="KW-0808">Transferase</keyword>
<dbReference type="GO" id="GO:0004674">
    <property type="term" value="F:protein serine/threonine kinase activity"/>
    <property type="evidence" value="ECO:0007669"/>
    <property type="project" value="UniProtKB-KW"/>
</dbReference>
<dbReference type="InterPro" id="IPR001245">
    <property type="entry name" value="Ser-Thr/Tyr_kinase_cat_dom"/>
</dbReference>
<keyword evidence="11" id="KW-0325">Glycoprotein</keyword>
<evidence type="ECO:0000256" key="3">
    <source>
        <dbReference type="ARBA" id="ARBA00022679"/>
    </source>
</evidence>
<dbReference type="PANTHER" id="PTHR27003">
    <property type="entry name" value="OS07G0166700 PROTEIN"/>
    <property type="match status" value="1"/>
</dbReference>
<dbReference type="Proteomes" id="UP000325577">
    <property type="component" value="Linkage Group LG1"/>
</dbReference>
<dbReference type="InterPro" id="IPR024788">
    <property type="entry name" value="Malectin-like_Carb-bd_dom"/>
</dbReference>
<evidence type="ECO:0000256" key="12">
    <source>
        <dbReference type="PROSITE-ProRule" id="PRU10141"/>
    </source>
</evidence>
<keyword evidence="9 13" id="KW-1133">Transmembrane helix</keyword>
<evidence type="ECO:0000256" key="13">
    <source>
        <dbReference type="SAM" id="Phobius"/>
    </source>
</evidence>
<dbReference type="GO" id="GO:0005524">
    <property type="term" value="F:ATP binding"/>
    <property type="evidence" value="ECO:0007669"/>
    <property type="project" value="UniProtKB-UniRule"/>
</dbReference>
<evidence type="ECO:0000259" key="15">
    <source>
        <dbReference type="PROSITE" id="PS50011"/>
    </source>
</evidence>
<evidence type="ECO:0000256" key="8">
    <source>
        <dbReference type="ARBA" id="ARBA00022840"/>
    </source>
</evidence>
<evidence type="ECO:0000256" key="9">
    <source>
        <dbReference type="ARBA" id="ARBA00022989"/>
    </source>
</evidence>
<dbReference type="PROSITE" id="PS50011">
    <property type="entry name" value="PROTEIN_KINASE_DOM"/>
    <property type="match status" value="1"/>
</dbReference>
<dbReference type="FunFam" id="3.30.200.20:FF:000039">
    <property type="entry name" value="receptor-like protein kinase FERONIA"/>
    <property type="match status" value="1"/>
</dbReference>
<sequence length="816" mass="91441">MEKLHFHNILFPFFLLLHLLSSPQLLSSDYTPPEKYFINCGSNLSIKLVNRNFVGDEIADSISIEGKGSTASDNSPTTNVSPLYQTTRIFKHPSSYGFKIDSKGTYLVRLHFHPFSSHTADLTTAVFNVSASGFSLLSNFSFPNSSNPPLIKEFLIPVNTSELEIHFTPNQETSLAFVNALEVFLAPGNFSSLDEAVHVTPAGGSNTSYRGLLSQALQTIHRVNVGNDLLDSDSVEKSDALWRNWTSDYVYMLTRKSQTNIINSSNDLPKHTNGSNYIAPNRVYLTARQLKDNLNSNFSNITWRFNVSKKARHLVRVHFCEVDSISANLFDFNFYIYTKFSDRIRPYYITSGLAIPFCLDFVVDSDESGFINISVGVGEQLSVNPPFLNGLEIMKFLEQSTLVRESKMNHRPLIVGLATGGGTLISILVVVVLALKFRIKATASDVPNLNLGLKIPFSKIKRATKNFDKRKMIGAGGFGKVYRGTLWNGMEVAVKRGEQEHGQGFPEFQTEILILSKIRHRHLVSLIGYCDERSEMILVYEFMENGTLRDHLYDSNKNSYRLSTQCSLSWRQRLDICIGSAEGLHYLHTSSDGGIIHRDVKSTNILLDRHFVAKVADFGISRSGHLEQTYVSTDVKGSIGYLDPDYYETQQLTKKSDVYSFGVVLLEVLCARPAINTSLPGEQVNLAEWAISWQKRGKLTEVIDPRLVGDINPSSLRKFGETAEKCLRKCGVDRPTMGDVLWDLKYALELQQTTMQKEPHEDSTIDASLQFPLNVIQHLPSGGFSIKEDDVPVLRDTGSDTTASEVFSQLRIDDPR</sequence>
<dbReference type="SMART" id="SM00220">
    <property type="entry name" value="S_TKc"/>
    <property type="match status" value="1"/>
</dbReference>
<feature type="chain" id="PRO_5023876523" description="Protein kinase domain-containing protein" evidence="14">
    <location>
        <begin position="29"/>
        <end position="816"/>
    </location>
</feature>
<dbReference type="Pfam" id="PF12819">
    <property type="entry name" value="Malectin_like"/>
    <property type="match status" value="1"/>
</dbReference>
<dbReference type="Gene3D" id="1.10.510.10">
    <property type="entry name" value="Transferase(Phosphotransferase) domain 1"/>
    <property type="match status" value="1"/>
</dbReference>
<dbReference type="OrthoDB" id="1579695at2759"/>
<keyword evidence="2" id="KW-0723">Serine/threonine-protein kinase</keyword>
<name>A0A5J5BZS4_9ASTE</name>
<dbReference type="PROSITE" id="PS00107">
    <property type="entry name" value="PROTEIN_KINASE_ATP"/>
    <property type="match status" value="1"/>
</dbReference>
<feature type="domain" description="Protein kinase" evidence="15">
    <location>
        <begin position="467"/>
        <end position="747"/>
    </location>
</feature>
<dbReference type="AlphaFoldDB" id="A0A5J5BZS4"/>
<keyword evidence="7" id="KW-0418">Kinase</keyword>
<feature type="signal peptide" evidence="14">
    <location>
        <begin position="1"/>
        <end position="28"/>
    </location>
</feature>
<evidence type="ECO:0000256" key="11">
    <source>
        <dbReference type="ARBA" id="ARBA00023180"/>
    </source>
</evidence>
<evidence type="ECO:0000313" key="17">
    <source>
        <dbReference type="Proteomes" id="UP000325577"/>
    </source>
</evidence>
<dbReference type="GO" id="GO:0005886">
    <property type="term" value="C:plasma membrane"/>
    <property type="evidence" value="ECO:0007669"/>
    <property type="project" value="TreeGrafter"/>
</dbReference>
<keyword evidence="5 14" id="KW-0732">Signal</keyword>
<dbReference type="InterPro" id="IPR000719">
    <property type="entry name" value="Prot_kinase_dom"/>
</dbReference>
<dbReference type="InterPro" id="IPR045272">
    <property type="entry name" value="ANXUR1/2-like"/>
</dbReference>
<evidence type="ECO:0000256" key="5">
    <source>
        <dbReference type="ARBA" id="ARBA00022729"/>
    </source>
</evidence>
<evidence type="ECO:0000256" key="6">
    <source>
        <dbReference type="ARBA" id="ARBA00022741"/>
    </source>
</evidence>
<dbReference type="FunFam" id="1.10.510.10:FF:000252">
    <property type="entry name" value="Receptor-like protein kinase FERONIA"/>
    <property type="match status" value="1"/>
</dbReference>
<evidence type="ECO:0000256" key="10">
    <source>
        <dbReference type="ARBA" id="ARBA00023136"/>
    </source>
</evidence>
<dbReference type="InterPro" id="IPR011009">
    <property type="entry name" value="Kinase-like_dom_sf"/>
</dbReference>
<evidence type="ECO:0000256" key="4">
    <source>
        <dbReference type="ARBA" id="ARBA00022692"/>
    </source>
</evidence>
<evidence type="ECO:0000313" key="16">
    <source>
        <dbReference type="EMBL" id="KAA8547152.1"/>
    </source>
</evidence>
<accession>A0A5J5BZS4</accession>
<dbReference type="SUPFAM" id="SSF56112">
    <property type="entry name" value="Protein kinase-like (PK-like)"/>
    <property type="match status" value="1"/>
</dbReference>
<evidence type="ECO:0000256" key="14">
    <source>
        <dbReference type="SAM" id="SignalP"/>
    </source>
</evidence>
<comment type="subcellular location">
    <subcellularLocation>
        <location evidence="1">Membrane</location>
        <topology evidence="1">Single-pass type I membrane protein</topology>
    </subcellularLocation>
</comment>
<keyword evidence="17" id="KW-1185">Reference proteome</keyword>
<dbReference type="InterPro" id="IPR017441">
    <property type="entry name" value="Protein_kinase_ATP_BS"/>
</dbReference>
<keyword evidence="4 13" id="KW-0812">Transmembrane</keyword>
<dbReference type="GO" id="GO:0009506">
    <property type="term" value="C:plasmodesma"/>
    <property type="evidence" value="ECO:0007669"/>
    <property type="project" value="TreeGrafter"/>
</dbReference>
<reference evidence="16 17" key="1">
    <citation type="submission" date="2019-09" db="EMBL/GenBank/DDBJ databases">
        <title>A chromosome-level genome assembly of the Chinese tupelo Nyssa sinensis.</title>
        <authorList>
            <person name="Yang X."/>
            <person name="Kang M."/>
            <person name="Yang Y."/>
            <person name="Xiong H."/>
            <person name="Wang M."/>
            <person name="Zhang Z."/>
            <person name="Wang Z."/>
            <person name="Wu H."/>
            <person name="Ma T."/>
            <person name="Liu J."/>
            <person name="Xi Z."/>
        </authorList>
    </citation>
    <scope>NUCLEOTIDE SEQUENCE [LARGE SCALE GENOMIC DNA]</scope>
    <source>
        <strain evidence="16">J267</strain>
        <tissue evidence="16">Leaf</tissue>
    </source>
</reference>
<dbReference type="Gene3D" id="3.30.200.20">
    <property type="entry name" value="Phosphorylase Kinase, domain 1"/>
    <property type="match status" value="1"/>
</dbReference>
<feature type="binding site" evidence="12">
    <location>
        <position position="495"/>
    </location>
    <ligand>
        <name>ATP</name>
        <dbReference type="ChEBI" id="CHEBI:30616"/>
    </ligand>
</feature>
<keyword evidence="8 12" id="KW-0067">ATP-binding</keyword>
<proteinExistence type="predicted"/>
<gene>
    <name evidence="16" type="ORF">F0562_003582</name>
</gene>
<dbReference type="PROSITE" id="PS00108">
    <property type="entry name" value="PROTEIN_KINASE_ST"/>
    <property type="match status" value="1"/>
</dbReference>
<dbReference type="GO" id="GO:0004714">
    <property type="term" value="F:transmembrane receptor protein tyrosine kinase activity"/>
    <property type="evidence" value="ECO:0007669"/>
    <property type="project" value="InterPro"/>
</dbReference>
<dbReference type="FunFam" id="2.60.120.430:FF:000005">
    <property type="entry name" value="Putative receptor-like protein kinase"/>
    <property type="match status" value="1"/>
</dbReference>
<dbReference type="Pfam" id="PF07714">
    <property type="entry name" value="PK_Tyr_Ser-Thr"/>
    <property type="match status" value="1"/>
</dbReference>
<evidence type="ECO:0000256" key="1">
    <source>
        <dbReference type="ARBA" id="ARBA00004479"/>
    </source>
</evidence>
<dbReference type="EMBL" id="CM018032">
    <property type="protein sequence ID" value="KAA8547152.1"/>
    <property type="molecule type" value="Genomic_DNA"/>
</dbReference>